<gene>
    <name evidence="3" type="ORF">DCC81_00625</name>
</gene>
<feature type="transmembrane region" description="Helical" evidence="2">
    <location>
        <begin position="7"/>
        <end position="24"/>
    </location>
</feature>
<dbReference type="Proteomes" id="UP000244450">
    <property type="component" value="Unassembled WGS sequence"/>
</dbReference>
<dbReference type="GO" id="GO:0016788">
    <property type="term" value="F:hydrolase activity, acting on ester bonds"/>
    <property type="evidence" value="ECO:0007669"/>
    <property type="project" value="UniProtKB-ARBA"/>
</dbReference>
<dbReference type="SUPFAM" id="SSF52266">
    <property type="entry name" value="SGNH hydrolase"/>
    <property type="match status" value="1"/>
</dbReference>
<feature type="region of interest" description="Disordered" evidence="1">
    <location>
        <begin position="48"/>
        <end position="102"/>
    </location>
</feature>
<dbReference type="Gene3D" id="3.40.50.1110">
    <property type="entry name" value="SGNH hydrolase"/>
    <property type="match status" value="1"/>
</dbReference>
<protein>
    <recommendedName>
        <fullName evidence="5">SGNH hydrolase-type esterase domain-containing protein</fullName>
    </recommendedName>
</protein>
<dbReference type="EMBL" id="QCYK01000001">
    <property type="protein sequence ID" value="PUZ28023.1"/>
    <property type="molecule type" value="Genomic_DNA"/>
</dbReference>
<dbReference type="AlphaFoldDB" id="A0A2T7BK19"/>
<evidence type="ECO:0000313" key="3">
    <source>
        <dbReference type="EMBL" id="PUZ28023.1"/>
    </source>
</evidence>
<keyword evidence="2" id="KW-0472">Membrane</keyword>
<keyword evidence="2" id="KW-1133">Transmembrane helix</keyword>
<comment type="caution">
    <text evidence="3">The sequence shown here is derived from an EMBL/GenBank/DDBJ whole genome shotgun (WGS) entry which is preliminary data.</text>
</comment>
<reference evidence="3 4" key="1">
    <citation type="submission" date="2018-04" db="EMBL/GenBank/DDBJ databases">
        <title>Chitinophaga fuyangensis sp. nov., isolated from soil in a chemical factory.</title>
        <authorList>
            <person name="Chen K."/>
        </authorList>
    </citation>
    <scope>NUCLEOTIDE SEQUENCE [LARGE SCALE GENOMIC DNA]</scope>
    <source>
        <strain evidence="3 4">LY-1</strain>
    </source>
</reference>
<feature type="compositionally biased region" description="Polar residues" evidence="1">
    <location>
        <begin position="77"/>
        <end position="93"/>
    </location>
</feature>
<dbReference type="Gene3D" id="2.60.120.1360">
    <property type="match status" value="1"/>
</dbReference>
<dbReference type="OrthoDB" id="9810515at2"/>
<name>A0A2T7BK19_9BACT</name>
<evidence type="ECO:0000256" key="2">
    <source>
        <dbReference type="SAM" id="Phobius"/>
    </source>
</evidence>
<organism evidence="3 4">
    <name type="scientific">Chitinophaga parva</name>
    <dbReference type="NCBI Taxonomy" id="2169414"/>
    <lineage>
        <taxon>Bacteria</taxon>
        <taxon>Pseudomonadati</taxon>
        <taxon>Bacteroidota</taxon>
        <taxon>Chitinophagia</taxon>
        <taxon>Chitinophagales</taxon>
        <taxon>Chitinophagaceae</taxon>
        <taxon>Chitinophaga</taxon>
    </lineage>
</organism>
<evidence type="ECO:0000256" key="1">
    <source>
        <dbReference type="SAM" id="MobiDB-lite"/>
    </source>
</evidence>
<keyword evidence="2" id="KW-0812">Transmembrane</keyword>
<proteinExistence type="predicted"/>
<sequence>MSENNKFAYPFLIVAGTLGCLIGLSCVQNSFSLKDFTSRRVDLLADLRVKPQPGQPGTDAANASLAGPDGSDAPGDPSSTPGTIDSTPTSPADSTAMPHPTQDFETYTGIVDDWKTATAVNNVSPGISHFMDALRELKAGKRKKVRIAYFGDSMIEGDLITEDLRDSLQVYFGGEGVGFVPVTSVVASFRTTINHTFSKDWTDYHYKNLPGGNLPLGISGHTFLPSSGSWVKYSPVKKPRLNRFEEVNLFFGPGSGAVTANDRAYTLHGGDAVNTVALQPDSSNGLMLKFNGANPPLYGVSFESPEGVFVDNFSFRGISGIELGRLSRDMLQHLQQEHPYDLIVLQYGANILWKPELTDYSWYERPMTKVLDSLRSDFAQTSFLLISTADKSYRHDDKYVTAPGVPALLKVQHEMAEAHQAAFWNLYRSMGGNGSMTQWVEAEHPLANKDYTHFNRQGAARVGALLYKALLNEYHEDEKQ</sequence>
<evidence type="ECO:0008006" key="5">
    <source>
        <dbReference type="Google" id="ProtNLM"/>
    </source>
</evidence>
<keyword evidence="4" id="KW-1185">Reference proteome</keyword>
<dbReference type="RefSeq" id="WP_108684664.1">
    <property type="nucleotide sequence ID" value="NZ_QCYK01000001.1"/>
</dbReference>
<dbReference type="InterPro" id="IPR036514">
    <property type="entry name" value="SGNH_hydro_sf"/>
</dbReference>
<dbReference type="PROSITE" id="PS51257">
    <property type="entry name" value="PROKAR_LIPOPROTEIN"/>
    <property type="match status" value="1"/>
</dbReference>
<accession>A0A2T7BK19</accession>
<evidence type="ECO:0000313" key="4">
    <source>
        <dbReference type="Proteomes" id="UP000244450"/>
    </source>
</evidence>